<dbReference type="Pfam" id="PF00067">
    <property type="entry name" value="p450"/>
    <property type="match status" value="1"/>
</dbReference>
<evidence type="ECO:0000256" key="2">
    <source>
        <dbReference type="ARBA" id="ARBA00010617"/>
    </source>
</evidence>
<feature type="binding site" description="axial binding residue" evidence="3">
    <location>
        <position position="374"/>
    </location>
    <ligand>
        <name>heme</name>
        <dbReference type="ChEBI" id="CHEBI:30413"/>
    </ligand>
    <ligandPart>
        <name>Fe</name>
        <dbReference type="ChEBI" id="CHEBI:18248"/>
    </ligandPart>
</feature>
<keyword evidence="3 4" id="KW-0479">Metal-binding</keyword>
<dbReference type="PANTHER" id="PTHR24305:SF166">
    <property type="entry name" value="CYTOCHROME P450 12A4, MITOCHONDRIAL-RELATED"/>
    <property type="match status" value="1"/>
</dbReference>
<organism evidence="5 6">
    <name type="scientific">Mycobacteroides chelonae</name>
    <name type="common">Mycobacterium chelonae</name>
    <dbReference type="NCBI Taxonomy" id="1774"/>
    <lineage>
        <taxon>Bacteria</taxon>
        <taxon>Bacillati</taxon>
        <taxon>Actinomycetota</taxon>
        <taxon>Actinomycetes</taxon>
        <taxon>Mycobacteriales</taxon>
        <taxon>Mycobacteriaceae</taxon>
        <taxon>Mycobacteroides</taxon>
    </lineage>
</organism>
<name>A0A1S1LQX6_MYCCH</name>
<evidence type="ECO:0000256" key="4">
    <source>
        <dbReference type="RuleBase" id="RU000461"/>
    </source>
</evidence>
<comment type="cofactor">
    <cofactor evidence="1 3">
        <name>heme</name>
        <dbReference type="ChEBI" id="CHEBI:30413"/>
    </cofactor>
</comment>
<dbReference type="EMBL" id="MLIQ01000013">
    <property type="protein sequence ID" value="OHU58309.1"/>
    <property type="molecule type" value="Genomic_DNA"/>
</dbReference>
<dbReference type="InterPro" id="IPR002401">
    <property type="entry name" value="Cyt_P450_E_grp-I"/>
</dbReference>
<comment type="similarity">
    <text evidence="2 4">Belongs to the cytochrome P450 family.</text>
</comment>
<evidence type="ECO:0000256" key="3">
    <source>
        <dbReference type="PIRSR" id="PIRSR602401-1"/>
    </source>
</evidence>
<evidence type="ECO:0000313" key="6">
    <source>
        <dbReference type="Proteomes" id="UP000180043"/>
    </source>
</evidence>
<dbReference type="AlphaFoldDB" id="A0A1S1LQX6"/>
<dbReference type="Gene3D" id="1.10.630.10">
    <property type="entry name" value="Cytochrome P450"/>
    <property type="match status" value="1"/>
</dbReference>
<dbReference type="PROSITE" id="PS00086">
    <property type="entry name" value="CYTOCHROME_P450"/>
    <property type="match status" value="1"/>
</dbReference>
<keyword evidence="3 4" id="KW-0408">Iron</keyword>
<dbReference type="InterPro" id="IPR017972">
    <property type="entry name" value="Cyt_P450_CS"/>
</dbReference>
<sequence>MRRDPFDFFRRCAREYGDIYQIPMPAGNLVVVNHPDYASHVMDDPNGRYSMIGPGSSLVGMIGAAIPMLEGGKFRQRRRMLMPMFSRRHLRRVADVIAGEFVARVDRWSQWAGTGQVVDLQHAISQVTLPAFLRAMFSSTITDREIHETDIDLRMFMSLMATPLMMSPRPALVPFPGRETAPHSMLRLRSLIRRIVQDRRANPVGTPDLLSLLLDARYDDGTPLSERDLTMELMILMAGGYETVVASLSWTLALLLSHPEHLARLYDEIDALGGAVPTQDDLARLNWAKACFDEGQRLQGHPFNPRFAMQDDVIGGYLIPQYTIVGPSLYAIHRDPRWWQDPDRYDPTRFLDEAHVKQRPRLAFMPFGSGPHHCVGTGMAYMNAQFLLAIMFQRYRLELPEGWSPRHHFNFSVTVKGGLPVTVRRV</sequence>
<dbReference type="SUPFAM" id="SSF48264">
    <property type="entry name" value="Cytochrome P450"/>
    <property type="match status" value="1"/>
</dbReference>
<evidence type="ECO:0000256" key="1">
    <source>
        <dbReference type="ARBA" id="ARBA00001971"/>
    </source>
</evidence>
<gene>
    <name evidence="5" type="ORF">BKG82_12055</name>
</gene>
<dbReference type="InterPro" id="IPR050121">
    <property type="entry name" value="Cytochrome_P450_monoxygenase"/>
</dbReference>
<dbReference type="GO" id="GO:0016705">
    <property type="term" value="F:oxidoreductase activity, acting on paired donors, with incorporation or reduction of molecular oxygen"/>
    <property type="evidence" value="ECO:0007669"/>
    <property type="project" value="InterPro"/>
</dbReference>
<keyword evidence="4" id="KW-0560">Oxidoreductase</keyword>
<keyword evidence="3 4" id="KW-0349">Heme</keyword>
<dbReference type="GO" id="GO:0004497">
    <property type="term" value="F:monooxygenase activity"/>
    <property type="evidence" value="ECO:0007669"/>
    <property type="project" value="UniProtKB-KW"/>
</dbReference>
<dbReference type="InterPro" id="IPR036396">
    <property type="entry name" value="Cyt_P450_sf"/>
</dbReference>
<evidence type="ECO:0000313" key="5">
    <source>
        <dbReference type="EMBL" id="OHU58309.1"/>
    </source>
</evidence>
<comment type="caution">
    <text evidence="5">The sequence shown here is derived from an EMBL/GenBank/DDBJ whole genome shotgun (WGS) entry which is preliminary data.</text>
</comment>
<dbReference type="PRINTS" id="PR00385">
    <property type="entry name" value="P450"/>
</dbReference>
<protein>
    <submittedName>
        <fullName evidence="5">Cytochrome P450</fullName>
    </submittedName>
</protein>
<dbReference type="Proteomes" id="UP000180043">
    <property type="component" value="Unassembled WGS sequence"/>
</dbReference>
<dbReference type="GO" id="GO:0005506">
    <property type="term" value="F:iron ion binding"/>
    <property type="evidence" value="ECO:0007669"/>
    <property type="project" value="InterPro"/>
</dbReference>
<dbReference type="InterPro" id="IPR001128">
    <property type="entry name" value="Cyt_P450"/>
</dbReference>
<keyword evidence="4" id="KW-0503">Monooxygenase</keyword>
<accession>A0A1S1LQX6</accession>
<dbReference type="PRINTS" id="PR00463">
    <property type="entry name" value="EP450I"/>
</dbReference>
<dbReference type="GO" id="GO:0020037">
    <property type="term" value="F:heme binding"/>
    <property type="evidence" value="ECO:0007669"/>
    <property type="project" value="InterPro"/>
</dbReference>
<reference evidence="5 6" key="1">
    <citation type="submission" date="2016-10" db="EMBL/GenBank/DDBJ databases">
        <title>Evaluation of Human, Veterinary and Environmental Mycobacterium chelonae Isolates by Core Genome Phylogenomic Analysis, Targeted Gene Comparison, and Anti-microbial Susceptibility Patterns: A Tale of Mistaken Identities.</title>
        <authorList>
            <person name="Fogelson S.B."/>
            <person name="Camus A.C."/>
            <person name="Lorenz W."/>
            <person name="Vasireddy R."/>
            <person name="Vasireddy S."/>
            <person name="Smith T."/>
            <person name="Brown-Elliott B.A."/>
            <person name="Wallace R.J.Jr."/>
            <person name="Hasan N.A."/>
            <person name="Reischl U."/>
            <person name="Sanchez S."/>
        </authorList>
    </citation>
    <scope>NUCLEOTIDE SEQUENCE [LARGE SCALE GENOMIC DNA]</scope>
    <source>
        <strain evidence="5 6">15515</strain>
    </source>
</reference>
<dbReference type="PANTHER" id="PTHR24305">
    <property type="entry name" value="CYTOCHROME P450"/>
    <property type="match status" value="1"/>
</dbReference>
<proteinExistence type="inferred from homology"/>